<evidence type="ECO:0000313" key="2">
    <source>
        <dbReference type="Proteomes" id="UP000199268"/>
    </source>
</evidence>
<organism evidence="1 2">
    <name type="scientific">Weissella bombi</name>
    <dbReference type="NCBI Taxonomy" id="1505725"/>
    <lineage>
        <taxon>Bacteria</taxon>
        <taxon>Bacillati</taxon>
        <taxon>Bacillota</taxon>
        <taxon>Bacilli</taxon>
        <taxon>Lactobacillales</taxon>
        <taxon>Lactobacillaceae</taxon>
        <taxon>Weissella</taxon>
    </lineage>
</organism>
<keyword evidence="1" id="KW-0413">Isomerase</keyword>
<dbReference type="InterPro" id="IPR036237">
    <property type="entry name" value="Xyl_isomerase-like_sf"/>
</dbReference>
<gene>
    <name evidence="1" type="ORF">GA0061074_11031</name>
</gene>
<dbReference type="Proteomes" id="UP000199268">
    <property type="component" value="Unassembled WGS sequence"/>
</dbReference>
<proteinExistence type="predicted"/>
<evidence type="ECO:0000313" key="1">
    <source>
        <dbReference type="EMBL" id="SCC04736.1"/>
    </source>
</evidence>
<dbReference type="EMBL" id="FMAO01000010">
    <property type="protein sequence ID" value="SCC04736.1"/>
    <property type="molecule type" value="Genomic_DNA"/>
</dbReference>
<dbReference type="RefSeq" id="WP_092463203.1">
    <property type="nucleotide sequence ID" value="NZ_BJEE01000003.1"/>
</dbReference>
<dbReference type="SUPFAM" id="SSF51658">
    <property type="entry name" value="Xylose isomerase-like"/>
    <property type="match status" value="1"/>
</dbReference>
<protein>
    <submittedName>
        <fullName evidence="1">Sugar phosphate isomerase/epimerase</fullName>
    </submittedName>
</protein>
<dbReference type="GO" id="GO:0016853">
    <property type="term" value="F:isomerase activity"/>
    <property type="evidence" value="ECO:0007669"/>
    <property type="project" value="UniProtKB-KW"/>
</dbReference>
<sequence length="245" mass="27772">MAHFILNTIALVDKLNSGYSQSQLIPLAHDMGFDAIELRDEFLQEADIPNIVQLAEQFNTEVYYSVNEPLIKDGHFNQRFFNQLKLSQELHTKHLKMNIGSLANFDNVFPREFLDAITTDISLTVENNQSSEDSNLNNTLHFFEIINSQKMPITFCFDTANWLWVNTDPITAVEKLAPNVSYLHLKNASNKSGVLSTTQSLENGAVNIPSIISKCSVQDYGFEYQSTIEQLTQDLVKIKSITKAY</sequence>
<name>A0A1C4BCY6_9LACO</name>
<dbReference type="STRING" id="1505725.GA0061074_11031"/>
<reference evidence="2" key="1">
    <citation type="submission" date="2016-08" db="EMBL/GenBank/DDBJ databases">
        <authorList>
            <person name="Varghese N."/>
            <person name="Submissions Spin"/>
        </authorList>
    </citation>
    <scope>NUCLEOTIDE SEQUENCE [LARGE SCALE GENOMIC DNA]</scope>
    <source>
        <strain evidence="2">R-53094</strain>
    </source>
</reference>
<keyword evidence="2" id="KW-1185">Reference proteome</keyword>
<accession>A0A1C4BCY6</accession>
<dbReference type="AlphaFoldDB" id="A0A1C4BCY6"/>
<dbReference type="OrthoDB" id="2237247at2"/>
<dbReference type="Gene3D" id="3.20.20.150">
    <property type="entry name" value="Divalent-metal-dependent TIM barrel enzymes"/>
    <property type="match status" value="1"/>
</dbReference>